<dbReference type="InterPro" id="IPR005467">
    <property type="entry name" value="His_kinase_dom"/>
</dbReference>
<dbReference type="GO" id="GO:0005886">
    <property type="term" value="C:plasma membrane"/>
    <property type="evidence" value="ECO:0007669"/>
    <property type="project" value="TreeGrafter"/>
</dbReference>
<dbReference type="InterPro" id="IPR003594">
    <property type="entry name" value="HATPase_dom"/>
</dbReference>
<dbReference type="Pfam" id="PF02518">
    <property type="entry name" value="HATPase_c"/>
    <property type="match status" value="1"/>
</dbReference>
<evidence type="ECO:0000256" key="1">
    <source>
        <dbReference type="ARBA" id="ARBA00000085"/>
    </source>
</evidence>
<dbReference type="EMBL" id="AP018174">
    <property type="protein sequence ID" value="BAY19484.1"/>
    <property type="molecule type" value="Genomic_DNA"/>
</dbReference>
<dbReference type="GO" id="GO:0004721">
    <property type="term" value="F:phosphoprotein phosphatase activity"/>
    <property type="evidence" value="ECO:0007669"/>
    <property type="project" value="TreeGrafter"/>
</dbReference>
<keyword evidence="3" id="KW-0597">Phosphoprotein</keyword>
<accession>A0A1Z4GPQ6</accession>
<dbReference type="GO" id="GO:0000155">
    <property type="term" value="F:phosphorelay sensor kinase activity"/>
    <property type="evidence" value="ECO:0007669"/>
    <property type="project" value="InterPro"/>
</dbReference>
<evidence type="ECO:0000256" key="6">
    <source>
        <dbReference type="ARBA" id="ARBA00023012"/>
    </source>
</evidence>
<dbReference type="InterPro" id="IPR004358">
    <property type="entry name" value="Sig_transdc_His_kin-like_C"/>
</dbReference>
<organism evidence="9 10">
    <name type="scientific">Anabaenopsis circularis NIES-21</name>
    <dbReference type="NCBI Taxonomy" id="1085406"/>
    <lineage>
        <taxon>Bacteria</taxon>
        <taxon>Bacillati</taxon>
        <taxon>Cyanobacteriota</taxon>
        <taxon>Cyanophyceae</taxon>
        <taxon>Nostocales</taxon>
        <taxon>Nodulariaceae</taxon>
        <taxon>Anabaenopsis</taxon>
    </lineage>
</organism>
<evidence type="ECO:0000313" key="9">
    <source>
        <dbReference type="EMBL" id="BAY19484.1"/>
    </source>
</evidence>
<dbReference type="InterPro" id="IPR003661">
    <property type="entry name" value="HisK_dim/P_dom"/>
</dbReference>
<reference evidence="9 10" key="1">
    <citation type="submission" date="2017-06" db="EMBL/GenBank/DDBJ databases">
        <title>Genome sequencing of cyanobaciteial culture collection at National Institute for Environmental Studies (NIES).</title>
        <authorList>
            <person name="Hirose Y."/>
            <person name="Shimura Y."/>
            <person name="Fujisawa T."/>
            <person name="Nakamura Y."/>
            <person name="Kawachi M."/>
        </authorList>
    </citation>
    <scope>NUCLEOTIDE SEQUENCE [LARGE SCALE GENOMIC DNA]</scope>
    <source>
        <strain evidence="9 10">NIES-21</strain>
    </source>
</reference>
<dbReference type="SUPFAM" id="SSF47384">
    <property type="entry name" value="Homodimeric domain of signal transducing histidine kinase"/>
    <property type="match status" value="1"/>
</dbReference>
<evidence type="ECO:0000313" key="10">
    <source>
        <dbReference type="Proteomes" id="UP000218287"/>
    </source>
</evidence>
<dbReference type="CDD" id="cd00082">
    <property type="entry name" value="HisKA"/>
    <property type="match status" value="1"/>
</dbReference>
<dbReference type="PANTHER" id="PTHR45453">
    <property type="entry name" value="PHOSPHATE REGULON SENSOR PROTEIN PHOR"/>
    <property type="match status" value="1"/>
</dbReference>
<dbReference type="PANTHER" id="PTHR45453:SF1">
    <property type="entry name" value="PHOSPHATE REGULON SENSOR PROTEIN PHOR"/>
    <property type="match status" value="1"/>
</dbReference>
<dbReference type="EC" id="2.7.13.3" evidence="2"/>
<dbReference type="SMART" id="SM00387">
    <property type="entry name" value="HATPase_c"/>
    <property type="match status" value="1"/>
</dbReference>
<evidence type="ECO:0000256" key="4">
    <source>
        <dbReference type="ARBA" id="ARBA00022679"/>
    </source>
</evidence>
<name>A0A1Z4GPQ6_9CYAN</name>
<protein>
    <recommendedName>
        <fullName evidence="2">histidine kinase</fullName>
        <ecNumber evidence="2">2.7.13.3</ecNumber>
    </recommendedName>
</protein>
<keyword evidence="6" id="KW-0902">Two-component regulatory system</keyword>
<dbReference type="Proteomes" id="UP000218287">
    <property type="component" value="Chromosome"/>
</dbReference>
<dbReference type="OrthoDB" id="9815750at2"/>
<dbReference type="InterPro" id="IPR036890">
    <property type="entry name" value="HATPase_C_sf"/>
</dbReference>
<keyword evidence="4" id="KW-0808">Transferase</keyword>
<dbReference type="SMART" id="SM00388">
    <property type="entry name" value="HisKA"/>
    <property type="match status" value="1"/>
</dbReference>
<sequence length="396" mass="44998">MRVATQKLTSQFPLPLLGNNSESKLPESDFNQICQLIIQQLTALLPTVAIWTVYHDLTKGKRHLVAEYFSENLCSVQVTPACLPSYFVSGQSNLDFTSLQAETWWREDFPVLKITELAASDLYHSYVCRISKQSVTTAEYLLICTSKLLSDEQQNLLLNNAQILSNYLAMYRERSHQQQEIAALSQALGQAEHQLRNPLALINLYAENLRLALPQGDLQEQASLIRQTVDELSAKLTDLLYRGQQANLNFRKHNLQTIIGECIKTLQHLLKEKELKINYPEKPVYVTVDNWQMKQVFDNLLSNAIHFSPRGGTITCNWYAYSNEVLIEICDRGSGIVPEELKQIFKPYYSRRLGGTGLGLAIAQKIILAHQGNLWAENLPEGGAQFSFTLPFKHRK</sequence>
<feature type="domain" description="Histidine kinase" evidence="8">
    <location>
        <begin position="190"/>
        <end position="394"/>
    </location>
</feature>
<dbReference type="FunFam" id="3.30.565.10:FF:000006">
    <property type="entry name" value="Sensor histidine kinase WalK"/>
    <property type="match status" value="1"/>
</dbReference>
<keyword evidence="10" id="KW-1185">Reference proteome</keyword>
<gene>
    <name evidence="9" type="ORF">NIES21_53470</name>
</gene>
<dbReference type="InterPro" id="IPR036097">
    <property type="entry name" value="HisK_dim/P_sf"/>
</dbReference>
<dbReference type="PRINTS" id="PR00344">
    <property type="entry name" value="BCTRLSENSOR"/>
</dbReference>
<dbReference type="Gene3D" id="3.30.565.10">
    <property type="entry name" value="Histidine kinase-like ATPase, C-terminal domain"/>
    <property type="match status" value="1"/>
</dbReference>
<dbReference type="PROSITE" id="PS50109">
    <property type="entry name" value="HIS_KIN"/>
    <property type="match status" value="1"/>
</dbReference>
<dbReference type="AlphaFoldDB" id="A0A1Z4GPQ6"/>
<proteinExistence type="predicted"/>
<evidence type="ECO:0000259" key="8">
    <source>
        <dbReference type="PROSITE" id="PS50109"/>
    </source>
</evidence>
<dbReference type="SUPFAM" id="SSF55874">
    <property type="entry name" value="ATPase domain of HSP90 chaperone/DNA topoisomerase II/histidine kinase"/>
    <property type="match status" value="1"/>
</dbReference>
<dbReference type="GO" id="GO:0016036">
    <property type="term" value="P:cellular response to phosphate starvation"/>
    <property type="evidence" value="ECO:0007669"/>
    <property type="project" value="TreeGrafter"/>
</dbReference>
<comment type="function">
    <text evidence="7">Photoreceptor which exists in two forms that are reversibly interconvertible by light: the R form that absorbs maximally in the red region of the spectrum and the FR form that absorbs maximally in the far-red region.</text>
</comment>
<evidence type="ECO:0000256" key="5">
    <source>
        <dbReference type="ARBA" id="ARBA00022777"/>
    </source>
</evidence>
<dbReference type="Gene3D" id="1.10.287.130">
    <property type="match status" value="1"/>
</dbReference>
<evidence type="ECO:0000256" key="2">
    <source>
        <dbReference type="ARBA" id="ARBA00012438"/>
    </source>
</evidence>
<keyword evidence="5 9" id="KW-0418">Kinase</keyword>
<comment type="catalytic activity">
    <reaction evidence="1">
        <text>ATP + protein L-histidine = ADP + protein N-phospho-L-histidine.</text>
        <dbReference type="EC" id="2.7.13.3"/>
    </reaction>
</comment>
<dbReference type="InterPro" id="IPR050351">
    <property type="entry name" value="BphY/WalK/GraS-like"/>
</dbReference>
<evidence type="ECO:0000256" key="7">
    <source>
        <dbReference type="ARBA" id="ARBA00055745"/>
    </source>
</evidence>
<evidence type="ECO:0000256" key="3">
    <source>
        <dbReference type="ARBA" id="ARBA00022553"/>
    </source>
</evidence>